<feature type="domain" description="DH" evidence="4">
    <location>
        <begin position="191"/>
        <end position="371"/>
    </location>
</feature>
<feature type="compositionally biased region" description="Basic residues" evidence="3">
    <location>
        <begin position="1062"/>
        <end position="1077"/>
    </location>
</feature>
<name>A0ABR2K3R1_9EUKA</name>
<dbReference type="SUPFAM" id="SSF48065">
    <property type="entry name" value="DBL homology domain (DH-domain)"/>
    <property type="match status" value="1"/>
</dbReference>
<dbReference type="PANTHER" id="PTHR46093:SF18">
    <property type="entry name" value="FIBRONECTIN TYPE-III DOMAIN-CONTAINING PROTEIN"/>
    <property type="match status" value="1"/>
</dbReference>
<dbReference type="PROSITE" id="PS50010">
    <property type="entry name" value="DH_2"/>
    <property type="match status" value="1"/>
</dbReference>
<dbReference type="Pfam" id="PF24681">
    <property type="entry name" value="Kelch_KLHDC2_KLHL20_DRC7"/>
    <property type="match status" value="1"/>
</dbReference>
<evidence type="ECO:0000313" key="5">
    <source>
        <dbReference type="EMBL" id="KAK8885757.1"/>
    </source>
</evidence>
<keyword evidence="2" id="KW-0677">Repeat</keyword>
<dbReference type="SUPFAM" id="SSF117281">
    <property type="entry name" value="Kelch motif"/>
    <property type="match status" value="1"/>
</dbReference>
<comment type="caution">
    <text evidence="5">The sequence shown here is derived from an EMBL/GenBank/DDBJ whole genome shotgun (WGS) entry which is preliminary data.</text>
</comment>
<dbReference type="InterPro" id="IPR000219">
    <property type="entry name" value="DH_dom"/>
</dbReference>
<feature type="region of interest" description="Disordered" evidence="3">
    <location>
        <begin position="899"/>
        <end position="992"/>
    </location>
</feature>
<dbReference type="Pfam" id="PF00621">
    <property type="entry name" value="RhoGEF"/>
    <property type="match status" value="1"/>
</dbReference>
<reference evidence="5 6" key="1">
    <citation type="submission" date="2024-04" db="EMBL/GenBank/DDBJ databases">
        <title>Tritrichomonas musculus Genome.</title>
        <authorList>
            <person name="Alves-Ferreira E."/>
            <person name="Grigg M."/>
            <person name="Lorenzi H."/>
            <person name="Galac M."/>
        </authorList>
    </citation>
    <scope>NUCLEOTIDE SEQUENCE [LARGE SCALE GENOMIC DNA]</scope>
    <source>
        <strain evidence="5 6">EAF2021</strain>
    </source>
</reference>
<dbReference type="InterPro" id="IPR015915">
    <property type="entry name" value="Kelch-typ_b-propeller"/>
</dbReference>
<evidence type="ECO:0000259" key="4">
    <source>
        <dbReference type="PROSITE" id="PS50010"/>
    </source>
</evidence>
<proteinExistence type="predicted"/>
<sequence>MEDFSVTIISENGSISKKNVGLFKNKTVLEILTNVLNLSLDEYIIAVRTRSFLDILQSDIIPLKKYPKLKIENTADQFSIPDFSLCILKKSEEDKEHILLYPISVNNDDLIFQPFIYSFSQDDYSKSLSDITSDITDYFGLQVLNAELYLKNQKITNTSCSKFIQKVKQLNDSEIQFRFFISDDAIRKINHRQQIISEMIRTEGEFCRDLALFRNQVGVRLQESHVFSDFEHKTVFGSIGDMLKASAIFTTALSGKNTYSQSIANIILSLIPDLKENFKEYFANFHTKDLIPEIIDRHKNNPQLEAIVHRTFENGASDFQSMAIKPIQHFPRYRLLAVDIQKYTPKSHPDYLLYDTVIKEFDKTIHELNNYYLVREVRFLQQRLKPLKENENKRLNEKGRSLVTKYNVNQGLFSGKNTLYLLSDLILFTQIENKKEVEKFRCRYEYFFFVPVPTKSSIYVYYQNNFELLKFSSNTLMNEMINNVIALRKNAFEAIPEKNNLLKSFEYVLYSQPNLEPMIDSSCCKIGNLIMAASCQLYMTFDTNHESSLSIGKYGTNMNIHSHAKLVSVDKIPIPYIFGGEKFPLPLELSLGKQFVDVKQKLERKNSADDLVNVIPLNEMKEGRMYHTCCSYKKYIVIYGGYRNIKNSKKFFPDVYFYNVETCEIFVTVPCQNKEPESRYNHSAVVYKNLMIIHGGRNSRNGILNDTWCYNFNDGKWTLLDLSRPHNESTIVPRFGHSAVCVNHFMFIIGGVTSRSEASNVIKNELMNNNNNDSESSKEEEESDVDKITNWSTSSLIFNSNYIPAPNCFCLNIERGDFINVNLIGNFLPGLSLFSTIYDDCNKQILVFGGSDIENAFKRNPTSVMIISRISVPNRFTLVAPYEGDIDVEKISSSTSTLQLKHRKSHAQLKIPIMPHDDKKTQNEDQERRRKIEKSPSDAIFKKPSTPKARRVVFHDDLIVKQDNGPQTPKRPGPAINNTSKHRNHTDDNDNELLRQSKYADDDDDDKKEIAFPKLVHDDQNVSKFPKFDQAEEDITEIPKLYQEDNDSEKKKSPDGDGTSIPRRRVIRTSRNIKKFKPNTTPCQDDELIPRPLPNPNAQVHKRRHSDMLSSSKKGL</sequence>
<protein>
    <recommendedName>
        <fullName evidence="4">DH domain-containing protein</fullName>
    </recommendedName>
</protein>
<dbReference type="SMART" id="SM00325">
    <property type="entry name" value="RhoGEF"/>
    <property type="match status" value="1"/>
</dbReference>
<evidence type="ECO:0000256" key="3">
    <source>
        <dbReference type="SAM" id="MobiDB-lite"/>
    </source>
</evidence>
<dbReference type="PANTHER" id="PTHR46093">
    <property type="entry name" value="ACYL-COA-BINDING DOMAIN-CONTAINING PROTEIN 5"/>
    <property type="match status" value="1"/>
</dbReference>
<evidence type="ECO:0000256" key="1">
    <source>
        <dbReference type="ARBA" id="ARBA00022441"/>
    </source>
</evidence>
<evidence type="ECO:0000313" key="6">
    <source>
        <dbReference type="Proteomes" id="UP001470230"/>
    </source>
</evidence>
<feature type="compositionally biased region" description="Basic and acidic residues" evidence="3">
    <location>
        <begin position="915"/>
        <end position="936"/>
    </location>
</feature>
<keyword evidence="1" id="KW-0880">Kelch repeat</keyword>
<evidence type="ECO:0000256" key="2">
    <source>
        <dbReference type="ARBA" id="ARBA00022737"/>
    </source>
</evidence>
<dbReference type="EMBL" id="JAPFFF010000007">
    <property type="protein sequence ID" value="KAK8885757.1"/>
    <property type="molecule type" value="Genomic_DNA"/>
</dbReference>
<organism evidence="5 6">
    <name type="scientific">Tritrichomonas musculus</name>
    <dbReference type="NCBI Taxonomy" id="1915356"/>
    <lineage>
        <taxon>Eukaryota</taxon>
        <taxon>Metamonada</taxon>
        <taxon>Parabasalia</taxon>
        <taxon>Tritrichomonadida</taxon>
        <taxon>Tritrichomonadidae</taxon>
        <taxon>Tritrichomonas</taxon>
    </lineage>
</organism>
<dbReference type="InterPro" id="IPR035899">
    <property type="entry name" value="DBL_dom_sf"/>
</dbReference>
<accession>A0ABR2K3R1</accession>
<dbReference type="Proteomes" id="UP001470230">
    <property type="component" value="Unassembled WGS sequence"/>
</dbReference>
<feature type="region of interest" description="Disordered" evidence="3">
    <location>
        <begin position="1023"/>
        <end position="1116"/>
    </location>
</feature>
<feature type="region of interest" description="Disordered" evidence="3">
    <location>
        <begin position="766"/>
        <end position="785"/>
    </location>
</feature>
<dbReference type="Gene3D" id="2.120.10.80">
    <property type="entry name" value="Kelch-type beta propeller"/>
    <property type="match status" value="1"/>
</dbReference>
<keyword evidence="6" id="KW-1185">Reference proteome</keyword>
<dbReference type="Gene3D" id="1.20.900.10">
    <property type="entry name" value="Dbl homology (DH) domain"/>
    <property type="match status" value="1"/>
</dbReference>
<gene>
    <name evidence="5" type="ORF">M9Y10_041211</name>
</gene>